<comment type="caution">
    <text evidence="2">The sequence shown here is derived from an EMBL/GenBank/DDBJ whole genome shotgun (WGS) entry which is preliminary data.</text>
</comment>
<evidence type="ECO:0000259" key="1">
    <source>
        <dbReference type="Pfam" id="PF05368"/>
    </source>
</evidence>
<proteinExistence type="predicted"/>
<dbReference type="RefSeq" id="WP_345553532.1">
    <property type="nucleotide sequence ID" value="NZ_BAAAZA010000034.1"/>
</dbReference>
<dbReference type="InterPro" id="IPR008030">
    <property type="entry name" value="NmrA-like"/>
</dbReference>
<organism evidence="2 3">
    <name type="scientific">Streptomyces lannensis</name>
    <dbReference type="NCBI Taxonomy" id="766498"/>
    <lineage>
        <taxon>Bacteria</taxon>
        <taxon>Bacillati</taxon>
        <taxon>Actinomycetota</taxon>
        <taxon>Actinomycetes</taxon>
        <taxon>Kitasatosporales</taxon>
        <taxon>Streptomycetaceae</taxon>
        <taxon>Streptomyces</taxon>
    </lineage>
</organism>
<protein>
    <submittedName>
        <fullName evidence="2">NmrA/HSCARG family protein</fullName>
    </submittedName>
</protein>
<feature type="domain" description="NmrA-like" evidence="1">
    <location>
        <begin position="2"/>
        <end position="248"/>
    </location>
</feature>
<reference evidence="3" key="1">
    <citation type="journal article" date="2019" name="Int. J. Syst. Evol. Microbiol.">
        <title>The Global Catalogue of Microorganisms (GCM) 10K type strain sequencing project: providing services to taxonomists for standard genome sequencing and annotation.</title>
        <authorList>
            <consortium name="The Broad Institute Genomics Platform"/>
            <consortium name="The Broad Institute Genome Sequencing Center for Infectious Disease"/>
            <person name="Wu L."/>
            <person name="Ma J."/>
        </authorList>
    </citation>
    <scope>NUCLEOTIDE SEQUENCE [LARGE SCALE GENOMIC DNA]</scope>
    <source>
        <strain evidence="3">JCM 16578</strain>
    </source>
</reference>
<name>A0ABP7L608_9ACTN</name>
<dbReference type="InterPro" id="IPR051604">
    <property type="entry name" value="Ergot_Alk_Oxidoreductase"/>
</dbReference>
<gene>
    <name evidence="2" type="ORF">GCM10022207_74770</name>
</gene>
<evidence type="ECO:0000313" key="2">
    <source>
        <dbReference type="EMBL" id="GAA3895615.1"/>
    </source>
</evidence>
<dbReference type="PANTHER" id="PTHR43162:SF1">
    <property type="entry name" value="PRESTALK A DIFFERENTIATION PROTEIN A"/>
    <property type="match status" value="1"/>
</dbReference>
<dbReference type="PANTHER" id="PTHR43162">
    <property type="match status" value="1"/>
</dbReference>
<dbReference type="Gene3D" id="3.90.25.10">
    <property type="entry name" value="UDP-galactose 4-epimerase, domain 1"/>
    <property type="match status" value="1"/>
</dbReference>
<keyword evidence="3" id="KW-1185">Reference proteome</keyword>
<dbReference type="Proteomes" id="UP001501563">
    <property type="component" value="Unassembled WGS sequence"/>
</dbReference>
<dbReference type="Pfam" id="PF05368">
    <property type="entry name" value="NmrA"/>
    <property type="match status" value="1"/>
</dbReference>
<sequence length="293" mass="32110">MILVTTANGATGRPMVDYLLEDGFGVRALVRKDDARAQELREAGAEVVFGDLLDLREVRAALDGVQRAYFNYPLGEGLVEAAVMFAQVAKEQKLELIVNMSQFQSRPVARSKTTQNHWLAEQVFEWSGVPTTHLRPTAFAQWLLYISGFIRRGRYAMPFNGDSRVAPIAGRDVALTAAKILASPDEHAGQTYRLTGPVEYSHRELAAEVCRVLGKDLPFEQITVSTFLESTGLLNDTAKLKHFEAMITDQQEGLLAGVSDAAPNITGQPLVTVEEFINENRSAFGLGPDKSAG</sequence>
<dbReference type="Gene3D" id="3.40.50.720">
    <property type="entry name" value="NAD(P)-binding Rossmann-like Domain"/>
    <property type="match status" value="1"/>
</dbReference>
<dbReference type="EMBL" id="BAAAZA010000034">
    <property type="protein sequence ID" value="GAA3895615.1"/>
    <property type="molecule type" value="Genomic_DNA"/>
</dbReference>
<accession>A0ABP7L608</accession>
<dbReference type="InterPro" id="IPR036291">
    <property type="entry name" value="NAD(P)-bd_dom_sf"/>
</dbReference>
<dbReference type="SUPFAM" id="SSF51735">
    <property type="entry name" value="NAD(P)-binding Rossmann-fold domains"/>
    <property type="match status" value="1"/>
</dbReference>
<evidence type="ECO:0000313" key="3">
    <source>
        <dbReference type="Proteomes" id="UP001501563"/>
    </source>
</evidence>